<evidence type="ECO:0000313" key="3">
    <source>
        <dbReference type="Proteomes" id="UP001501195"/>
    </source>
</evidence>
<dbReference type="Pfam" id="PF00805">
    <property type="entry name" value="Pentapeptide"/>
    <property type="match status" value="3"/>
</dbReference>
<sequence>MVSGVVAGFVIFPATVWSDSRLAQRQEQVEEQRAEQQEVLENVRFVRERSGQRDAAKPFRGLNLTEASLAGLDLSCAEPTSVGSCADLLGANLTGADLRETNLTGANLRETNLADAKLSTAILADSNLADVNLAGLDLFGADLHQSNLSGADLSGANLSIANLNFAHLEEANLSGADLHLTDLRNANMAGADLTGALIEGACFNSNTSWPHGFKPPNDSNCAQWFPGRGPLSQQSSP</sequence>
<proteinExistence type="predicted"/>
<organism evidence="2 3">
    <name type="scientific">Kineococcus glutinatus</name>
    <dbReference type="NCBI Taxonomy" id="1070872"/>
    <lineage>
        <taxon>Bacteria</taxon>
        <taxon>Bacillati</taxon>
        <taxon>Actinomycetota</taxon>
        <taxon>Actinomycetes</taxon>
        <taxon>Kineosporiales</taxon>
        <taxon>Kineosporiaceae</taxon>
        <taxon>Kineococcus</taxon>
    </lineage>
</organism>
<evidence type="ECO:0000313" key="2">
    <source>
        <dbReference type="EMBL" id="GAA4971693.1"/>
    </source>
</evidence>
<reference evidence="3" key="1">
    <citation type="journal article" date="2019" name="Int. J. Syst. Evol. Microbiol.">
        <title>The Global Catalogue of Microorganisms (GCM) 10K type strain sequencing project: providing services to taxonomists for standard genome sequencing and annotation.</title>
        <authorList>
            <consortium name="The Broad Institute Genomics Platform"/>
            <consortium name="The Broad Institute Genome Sequencing Center for Infectious Disease"/>
            <person name="Wu L."/>
            <person name="Ma J."/>
        </authorList>
    </citation>
    <scope>NUCLEOTIDE SEQUENCE [LARGE SCALE GENOMIC DNA]</scope>
    <source>
        <strain evidence="3">JCM 18126</strain>
    </source>
</reference>
<evidence type="ECO:0008006" key="4">
    <source>
        <dbReference type="Google" id="ProtNLM"/>
    </source>
</evidence>
<gene>
    <name evidence="2" type="ORF">GCM10023225_11720</name>
</gene>
<dbReference type="Proteomes" id="UP001501195">
    <property type="component" value="Unassembled WGS sequence"/>
</dbReference>
<protein>
    <recommendedName>
        <fullName evidence="4">Pentapeptide repeat protein</fullName>
    </recommendedName>
</protein>
<dbReference type="InterPro" id="IPR051082">
    <property type="entry name" value="Pentapeptide-BTB/POZ_domain"/>
</dbReference>
<dbReference type="SUPFAM" id="SSF141571">
    <property type="entry name" value="Pentapeptide repeat-like"/>
    <property type="match status" value="1"/>
</dbReference>
<dbReference type="InterPro" id="IPR001646">
    <property type="entry name" value="5peptide_repeat"/>
</dbReference>
<feature type="coiled-coil region" evidence="1">
    <location>
        <begin position="22"/>
        <end position="49"/>
    </location>
</feature>
<keyword evidence="3" id="KW-1185">Reference proteome</keyword>
<accession>A0ABP9HID2</accession>
<dbReference type="PANTHER" id="PTHR14136:SF17">
    <property type="entry name" value="BTB_POZ DOMAIN-CONTAINING PROTEIN KCTD9"/>
    <property type="match status" value="1"/>
</dbReference>
<evidence type="ECO:0000256" key="1">
    <source>
        <dbReference type="SAM" id="Coils"/>
    </source>
</evidence>
<keyword evidence="1" id="KW-0175">Coiled coil</keyword>
<dbReference type="EMBL" id="BAABIL010000152">
    <property type="protein sequence ID" value="GAA4971693.1"/>
    <property type="molecule type" value="Genomic_DNA"/>
</dbReference>
<dbReference type="PANTHER" id="PTHR14136">
    <property type="entry name" value="BTB_POZ DOMAIN-CONTAINING PROTEIN KCTD9"/>
    <property type="match status" value="1"/>
</dbReference>
<name>A0ABP9HID2_9ACTN</name>
<comment type="caution">
    <text evidence="2">The sequence shown here is derived from an EMBL/GenBank/DDBJ whole genome shotgun (WGS) entry which is preliminary data.</text>
</comment>
<dbReference type="Gene3D" id="2.160.20.80">
    <property type="entry name" value="E3 ubiquitin-protein ligase SopA"/>
    <property type="match status" value="2"/>
</dbReference>